<dbReference type="Proteomes" id="UP000515237">
    <property type="component" value="Chromosome"/>
</dbReference>
<dbReference type="PROSITE" id="PS51257">
    <property type="entry name" value="PROKAR_LIPOPROTEIN"/>
    <property type="match status" value="1"/>
</dbReference>
<name>A0A7G7GD50_9BACT</name>
<dbReference type="Gene3D" id="2.180.10.10">
    <property type="entry name" value="RHS repeat-associated core"/>
    <property type="match status" value="1"/>
</dbReference>
<accession>A0A7G7GD50</accession>
<evidence type="ECO:0000313" key="3">
    <source>
        <dbReference type="EMBL" id="QNF35084.1"/>
    </source>
</evidence>
<gene>
    <name evidence="3" type="ORF">HUW51_21050</name>
</gene>
<feature type="signal peptide" evidence="2">
    <location>
        <begin position="1"/>
        <end position="20"/>
    </location>
</feature>
<dbReference type="AlphaFoldDB" id="A0A7G7GD50"/>
<dbReference type="RefSeq" id="WP_185271574.1">
    <property type="nucleotide sequence ID" value="NZ_CP055156.1"/>
</dbReference>
<evidence type="ECO:0000256" key="1">
    <source>
        <dbReference type="SAM" id="MobiDB-lite"/>
    </source>
</evidence>
<proteinExistence type="predicted"/>
<protein>
    <recommendedName>
        <fullName evidence="5">DUF4595 domain-containing protein</fullName>
    </recommendedName>
</protein>
<evidence type="ECO:0008006" key="5">
    <source>
        <dbReference type="Google" id="ProtNLM"/>
    </source>
</evidence>
<keyword evidence="2" id="KW-0732">Signal</keyword>
<feature type="chain" id="PRO_5028809733" description="DUF4595 domain-containing protein" evidence="2">
    <location>
        <begin position="21"/>
        <end position="285"/>
    </location>
</feature>
<evidence type="ECO:0000313" key="4">
    <source>
        <dbReference type="Proteomes" id="UP000515237"/>
    </source>
</evidence>
<evidence type="ECO:0000256" key="2">
    <source>
        <dbReference type="SAM" id="SignalP"/>
    </source>
</evidence>
<dbReference type="EMBL" id="CP055156">
    <property type="protein sequence ID" value="QNF35084.1"/>
    <property type="molecule type" value="Genomic_DNA"/>
</dbReference>
<organism evidence="3 4">
    <name type="scientific">Adhaeribacter swui</name>
    <dbReference type="NCBI Taxonomy" id="2086471"/>
    <lineage>
        <taxon>Bacteria</taxon>
        <taxon>Pseudomonadati</taxon>
        <taxon>Bacteroidota</taxon>
        <taxon>Cytophagia</taxon>
        <taxon>Cytophagales</taxon>
        <taxon>Hymenobacteraceae</taxon>
        <taxon>Adhaeribacter</taxon>
    </lineage>
</organism>
<feature type="region of interest" description="Disordered" evidence="1">
    <location>
        <begin position="24"/>
        <end position="43"/>
    </location>
</feature>
<feature type="compositionally biased region" description="Polar residues" evidence="1">
    <location>
        <begin position="34"/>
        <end position="43"/>
    </location>
</feature>
<reference evidence="3 4" key="1">
    <citation type="journal article" date="2018" name="Int. J. Syst. Evol. Microbiol.">
        <title>Adhaeribacter swui sp. nov., isolated from wet mud.</title>
        <authorList>
            <person name="Kim D.U."/>
            <person name="Kim K.W."/>
            <person name="Kang M.S."/>
            <person name="Kim J.Y."/>
            <person name="Jang J.H."/>
            <person name="Kim M.K."/>
        </authorList>
    </citation>
    <scope>NUCLEOTIDE SEQUENCE [LARGE SCALE GENOMIC DNA]</scope>
    <source>
        <strain evidence="3 4">KCTC 52873</strain>
    </source>
</reference>
<sequence length="285" mass="31872">MKKPQLTIALLGFTFMSIFASCEDSKKNDPQPNPGDNHNNQGKSCQIATISENTATGLENSEFIYDAQGKLTRVNTKENNAVTEYMTFEYNNAGKATKMSMFNANNVLQEYFTVELNANGNPTKMNFYSKEEDSNKMENITRYEYEYNGQNKTSKVNMFLDLADKGTLSLAGYMTFTYDNKGNPNHKEYAVAMGVGQAPTLAYTYDYTYDSKENPVKSTPIINVEPLAVNNVTKVVATNKLTNAVDKIQSQDITYEYNNNGLPTKITTKTQAGTTTSQTYSYNCK</sequence>
<dbReference type="KEGG" id="aswu:HUW51_21050"/>
<keyword evidence="4" id="KW-1185">Reference proteome</keyword>